<dbReference type="AlphaFoldDB" id="A0A0C1LLG8"/>
<evidence type="ECO:0000313" key="1">
    <source>
        <dbReference type="EMBL" id="KIC96193.1"/>
    </source>
</evidence>
<protein>
    <recommendedName>
        <fullName evidence="3">Gliding motility protein</fullName>
    </recommendedName>
</protein>
<dbReference type="STRING" id="1349421.OI18_02920"/>
<gene>
    <name evidence="1" type="ORF">OI18_02920</name>
</gene>
<sequence>MLFLHACKGGVKNSPDVSGIKVDTHIERFDRDYFSLDSNRLDSGLKTLSARYPYFINDFTANILGAGLMNDTNEVLRSANRHFFTSYYQVYTSTKKQFDDLSAVEKELNSGFRHIKYYFPRYEVPKFISYLGPFDAPGAAITESAVAIGLQLYAGQDFPFYTSVEGQQLFPAYISKRFEKAYIPANCVKVVLEDIYPDRSEAQPLIGQMIWKGKYWWLTSRMLRETADSIITGYSSKQLEWCRENEGTIWNLLLQNDHLYSTEPAIIQMYIGDAPTTQGFPSLSPGNIGQWIGMRIIEAYIEKNPSVTPEQLLALSPGEIFEAAKYKPR</sequence>
<evidence type="ECO:0000313" key="2">
    <source>
        <dbReference type="Proteomes" id="UP000031408"/>
    </source>
</evidence>
<dbReference type="EMBL" id="JSVC01000002">
    <property type="protein sequence ID" value="KIC96193.1"/>
    <property type="molecule type" value="Genomic_DNA"/>
</dbReference>
<keyword evidence="2" id="KW-1185">Reference proteome</keyword>
<dbReference type="InterPro" id="IPR019853">
    <property type="entry name" value="GldB-like"/>
</dbReference>
<proteinExistence type="predicted"/>
<name>A0A0C1LLG8_9BACT</name>
<organism evidence="1 2">
    <name type="scientific">Flavihumibacter solisilvae</name>
    <dbReference type="NCBI Taxonomy" id="1349421"/>
    <lineage>
        <taxon>Bacteria</taxon>
        <taxon>Pseudomonadati</taxon>
        <taxon>Bacteroidota</taxon>
        <taxon>Chitinophagia</taxon>
        <taxon>Chitinophagales</taxon>
        <taxon>Chitinophagaceae</taxon>
        <taxon>Flavihumibacter</taxon>
    </lineage>
</organism>
<accession>A0A0C1LLG8</accession>
<reference evidence="1 2" key="1">
    <citation type="submission" date="2014-11" db="EMBL/GenBank/DDBJ databases">
        <title>Genome sequence of Flavihumibacter solisilvae 3-3.</title>
        <authorList>
            <person name="Zhou G."/>
            <person name="Li M."/>
            <person name="Wang G."/>
        </authorList>
    </citation>
    <scope>NUCLEOTIDE SEQUENCE [LARGE SCALE GENOMIC DNA]</scope>
    <source>
        <strain evidence="1 2">3-3</strain>
    </source>
</reference>
<dbReference type="Pfam" id="PF25594">
    <property type="entry name" value="GldB_lipo"/>
    <property type="match status" value="1"/>
</dbReference>
<comment type="caution">
    <text evidence="1">The sequence shown here is derived from an EMBL/GenBank/DDBJ whole genome shotgun (WGS) entry which is preliminary data.</text>
</comment>
<dbReference type="Proteomes" id="UP000031408">
    <property type="component" value="Unassembled WGS sequence"/>
</dbReference>
<evidence type="ECO:0008006" key="3">
    <source>
        <dbReference type="Google" id="ProtNLM"/>
    </source>
</evidence>